<dbReference type="PANTHER" id="PTHR43806">
    <property type="entry name" value="PEPTIDASE S8"/>
    <property type="match status" value="1"/>
</dbReference>
<evidence type="ECO:0000313" key="9">
    <source>
        <dbReference type="Proteomes" id="UP000749559"/>
    </source>
</evidence>
<dbReference type="SUPFAM" id="SSF52743">
    <property type="entry name" value="Subtilisin-like"/>
    <property type="match status" value="1"/>
</dbReference>
<dbReference type="GO" id="GO:0004252">
    <property type="term" value="F:serine-type endopeptidase activity"/>
    <property type="evidence" value="ECO:0007669"/>
    <property type="project" value="UniProtKB-UniRule"/>
</dbReference>
<dbReference type="AlphaFoldDB" id="A0A8S4NG12"/>
<dbReference type="GO" id="GO:0006508">
    <property type="term" value="P:proteolysis"/>
    <property type="evidence" value="ECO:0007669"/>
    <property type="project" value="UniProtKB-KW"/>
</dbReference>
<feature type="active site" description="Charge relay system" evidence="5">
    <location>
        <position position="206"/>
    </location>
</feature>
<evidence type="ECO:0000256" key="6">
    <source>
        <dbReference type="SAM" id="SignalP"/>
    </source>
</evidence>
<evidence type="ECO:0000256" key="4">
    <source>
        <dbReference type="ARBA" id="ARBA00022825"/>
    </source>
</evidence>
<dbReference type="Pfam" id="PF00082">
    <property type="entry name" value="Peptidase_S8"/>
    <property type="match status" value="1"/>
</dbReference>
<evidence type="ECO:0000256" key="5">
    <source>
        <dbReference type="PROSITE-ProRule" id="PRU01240"/>
    </source>
</evidence>
<protein>
    <recommendedName>
        <fullName evidence="7">Peptidase S8/S53 domain-containing protein</fullName>
    </recommendedName>
</protein>
<dbReference type="InterPro" id="IPR000209">
    <property type="entry name" value="Peptidase_S8/S53_dom"/>
</dbReference>
<keyword evidence="6" id="KW-0732">Signal</keyword>
<dbReference type="EMBL" id="CAIIXF020000003">
    <property type="protein sequence ID" value="CAH1779486.1"/>
    <property type="molecule type" value="Genomic_DNA"/>
</dbReference>
<reference evidence="8" key="1">
    <citation type="submission" date="2022-03" db="EMBL/GenBank/DDBJ databases">
        <authorList>
            <person name="Martin C."/>
        </authorList>
    </citation>
    <scope>NUCLEOTIDE SEQUENCE</scope>
</reference>
<feature type="chain" id="PRO_5035742662" description="Peptidase S8/S53 domain-containing protein" evidence="6">
    <location>
        <begin position="21"/>
        <end position="417"/>
    </location>
</feature>
<dbReference type="GO" id="GO:0005615">
    <property type="term" value="C:extracellular space"/>
    <property type="evidence" value="ECO:0007669"/>
    <property type="project" value="TreeGrafter"/>
</dbReference>
<keyword evidence="9" id="KW-1185">Reference proteome</keyword>
<accession>A0A8S4NG12</accession>
<sequence>MMKLLFCICIIHCLQISLQGENIKKHQDKEPYSFLVQLTEECDEKTYLEKINRFFQKAVQDEDTIKPCSFGKTKSIGKFRYFIAHCFRESDVGQLRNVDAGCVKRIEENGILDVDGKKCKTKTGKFNNTHCFPNKAHSWGLDRLDQNGSTKLDRKLHVNYFGRKVTGFIFDTGVDPKNQDFCDRFSKKLSVNAVVLGKSAWDKHGHGTHIAGLFGGYKYGVAKEADIVSVKVLTKTKKDGLANVLAGIEYVSSLNMKRKIGVMALRTPKSAILNEAVDAFVDKGGIMVVSGGSANLDACDFSPASSVKAITVGCTTQNDTICETSNYGPCINIFAPGWSSIGPDIGGGEAVYHGTSQAAAYVGGILATIWGEFPSTSGKFIIKKFYQLAEKGALSGLRSSETGSPNLMARVAPCTPH</sequence>
<evidence type="ECO:0000256" key="1">
    <source>
        <dbReference type="ARBA" id="ARBA00011073"/>
    </source>
</evidence>
<dbReference type="Proteomes" id="UP000749559">
    <property type="component" value="Unassembled WGS sequence"/>
</dbReference>
<dbReference type="PRINTS" id="PR00723">
    <property type="entry name" value="SUBTILISIN"/>
</dbReference>
<name>A0A8S4NG12_OWEFU</name>
<dbReference type="PANTHER" id="PTHR43806:SF13">
    <property type="entry name" value="SUBTILASE-TYPE PROTEINASE RRT12"/>
    <property type="match status" value="1"/>
</dbReference>
<comment type="caution">
    <text evidence="8">The sequence shown here is derived from an EMBL/GenBank/DDBJ whole genome shotgun (WGS) entry which is preliminary data.</text>
</comment>
<organism evidence="8 9">
    <name type="scientific">Owenia fusiformis</name>
    <name type="common">Polychaete worm</name>
    <dbReference type="NCBI Taxonomy" id="6347"/>
    <lineage>
        <taxon>Eukaryota</taxon>
        <taxon>Metazoa</taxon>
        <taxon>Spiralia</taxon>
        <taxon>Lophotrochozoa</taxon>
        <taxon>Annelida</taxon>
        <taxon>Polychaeta</taxon>
        <taxon>Sedentaria</taxon>
        <taxon>Canalipalpata</taxon>
        <taxon>Sabellida</taxon>
        <taxon>Oweniida</taxon>
        <taxon>Oweniidae</taxon>
        <taxon>Owenia</taxon>
    </lineage>
</organism>
<feature type="active site" description="Charge relay system" evidence="5">
    <location>
        <position position="171"/>
    </location>
</feature>
<dbReference type="InterPro" id="IPR050131">
    <property type="entry name" value="Peptidase_S8_subtilisin-like"/>
</dbReference>
<evidence type="ECO:0000313" key="8">
    <source>
        <dbReference type="EMBL" id="CAH1779486.1"/>
    </source>
</evidence>
<keyword evidence="3 5" id="KW-0378">Hydrolase</keyword>
<feature type="signal peptide" evidence="6">
    <location>
        <begin position="1"/>
        <end position="20"/>
    </location>
</feature>
<evidence type="ECO:0000259" key="7">
    <source>
        <dbReference type="Pfam" id="PF00082"/>
    </source>
</evidence>
<proteinExistence type="inferred from homology"/>
<comment type="similarity">
    <text evidence="1 5">Belongs to the peptidase S8 family.</text>
</comment>
<dbReference type="PROSITE" id="PS51892">
    <property type="entry name" value="SUBTILASE"/>
    <property type="match status" value="1"/>
</dbReference>
<keyword evidence="4 5" id="KW-0720">Serine protease</keyword>
<dbReference type="InterPro" id="IPR036852">
    <property type="entry name" value="Peptidase_S8/S53_dom_sf"/>
</dbReference>
<dbReference type="Gene3D" id="3.40.50.200">
    <property type="entry name" value="Peptidase S8/S53 domain"/>
    <property type="match status" value="1"/>
</dbReference>
<feature type="active site" description="Charge relay system" evidence="5">
    <location>
        <position position="356"/>
    </location>
</feature>
<evidence type="ECO:0000256" key="2">
    <source>
        <dbReference type="ARBA" id="ARBA00022670"/>
    </source>
</evidence>
<feature type="domain" description="Peptidase S8/S53" evidence="7">
    <location>
        <begin position="169"/>
        <end position="377"/>
    </location>
</feature>
<evidence type="ECO:0000256" key="3">
    <source>
        <dbReference type="ARBA" id="ARBA00022801"/>
    </source>
</evidence>
<keyword evidence="2 5" id="KW-0645">Protease</keyword>
<gene>
    <name evidence="8" type="ORF">OFUS_LOCUS6291</name>
</gene>
<dbReference type="InterPro" id="IPR015500">
    <property type="entry name" value="Peptidase_S8_subtilisin-rel"/>
</dbReference>
<dbReference type="OrthoDB" id="206201at2759"/>